<name>A0A7V1EHP5_UNCW3</name>
<dbReference type="EMBL" id="DSKY01000012">
    <property type="protein sequence ID" value="HDY58743.1"/>
    <property type="molecule type" value="Genomic_DNA"/>
</dbReference>
<proteinExistence type="predicted"/>
<evidence type="ECO:0000313" key="1">
    <source>
        <dbReference type="EMBL" id="HDY58743.1"/>
    </source>
</evidence>
<gene>
    <name evidence="1" type="ORF">ENP86_04230</name>
</gene>
<protein>
    <submittedName>
        <fullName evidence="1">Uncharacterized protein</fullName>
    </submittedName>
</protein>
<reference evidence="1" key="1">
    <citation type="journal article" date="2020" name="mSystems">
        <title>Genome- and Community-Level Interaction Insights into Carbon Utilization and Element Cycling Functions of Hydrothermarchaeota in Hydrothermal Sediment.</title>
        <authorList>
            <person name="Zhou Z."/>
            <person name="Liu Y."/>
            <person name="Xu W."/>
            <person name="Pan J."/>
            <person name="Luo Z.H."/>
            <person name="Li M."/>
        </authorList>
    </citation>
    <scope>NUCLEOTIDE SEQUENCE [LARGE SCALE GENOMIC DNA]</scope>
    <source>
        <strain evidence="1">SpSt-258</strain>
    </source>
</reference>
<comment type="caution">
    <text evidence="1">The sequence shown here is derived from an EMBL/GenBank/DDBJ whole genome shotgun (WGS) entry which is preliminary data.</text>
</comment>
<dbReference type="AlphaFoldDB" id="A0A7V1EHP5"/>
<sequence length="195" mass="21024">MKKLLLGIIAIMIIIWAQENIITNPGHKRLSLKDERVSLIKDEGPAIDAITIPRMLSYQGKLTDSLGNPVPDGNYQLTLRLYTQGTGGSPFWTEIDTVMVKKGLFSVDSRYVNENQANSITNSMIVNGTILGEDINQMGATSGQVLKWTGSAWAPRNDSVGGGAGDNAWVRGTPDSVLYTIRQLGIACGGASNML</sequence>
<accession>A0A7V1EHP5</accession>
<organism evidence="1">
    <name type="scientific">candidate division WOR-3 bacterium</name>
    <dbReference type="NCBI Taxonomy" id="2052148"/>
    <lineage>
        <taxon>Bacteria</taxon>
        <taxon>Bacteria division WOR-3</taxon>
    </lineage>
</organism>